<dbReference type="Pfam" id="PF13086">
    <property type="entry name" value="AAA_11"/>
    <property type="match status" value="1"/>
</dbReference>
<evidence type="ECO:0000313" key="2">
    <source>
        <dbReference type="EMBL" id="CAK0896806.1"/>
    </source>
</evidence>
<dbReference type="InterPro" id="IPR027417">
    <property type="entry name" value="P-loop_NTPase"/>
</dbReference>
<sequence>VSDKQAANEVHSGHDNGMVLRRRAASTLNAAVVDPDTFDVADPNSAGHPATNADEIDRNTGQVFQRTRCVRVAQLLDRTATARGLNELSRQVLHTSTAHHFTLVHGPPGSGKTTAIVALVSAWPPTLNSGLAVGVFTGSNTAADQPLKSFSAAKRNTQLEDSIGFPRAFVRLARRERVDRK</sequence>
<dbReference type="InterPro" id="IPR041677">
    <property type="entry name" value="DNA2/NAM7_AAA_11"/>
</dbReference>
<comment type="caution">
    <text evidence="2">The sequence shown here is derived from an EMBL/GenBank/DDBJ whole genome shotgun (WGS) entry which is preliminary data.</text>
</comment>
<proteinExistence type="predicted"/>
<dbReference type="Proteomes" id="UP001189429">
    <property type="component" value="Unassembled WGS sequence"/>
</dbReference>
<reference evidence="2" key="1">
    <citation type="submission" date="2023-10" db="EMBL/GenBank/DDBJ databases">
        <authorList>
            <person name="Chen Y."/>
            <person name="Shah S."/>
            <person name="Dougan E. K."/>
            <person name="Thang M."/>
            <person name="Chan C."/>
        </authorList>
    </citation>
    <scope>NUCLEOTIDE SEQUENCE [LARGE SCALE GENOMIC DNA]</scope>
</reference>
<organism evidence="2 3">
    <name type="scientific">Prorocentrum cordatum</name>
    <dbReference type="NCBI Taxonomy" id="2364126"/>
    <lineage>
        <taxon>Eukaryota</taxon>
        <taxon>Sar</taxon>
        <taxon>Alveolata</taxon>
        <taxon>Dinophyceae</taxon>
        <taxon>Prorocentrales</taxon>
        <taxon>Prorocentraceae</taxon>
        <taxon>Prorocentrum</taxon>
    </lineage>
</organism>
<keyword evidence="3" id="KW-1185">Reference proteome</keyword>
<feature type="domain" description="DNA2/NAM7 helicase helicase" evidence="1">
    <location>
        <begin position="91"/>
        <end position="152"/>
    </location>
</feature>
<protein>
    <recommendedName>
        <fullName evidence="1">DNA2/NAM7 helicase helicase domain-containing protein</fullName>
    </recommendedName>
</protein>
<evidence type="ECO:0000313" key="3">
    <source>
        <dbReference type="Proteomes" id="UP001189429"/>
    </source>
</evidence>
<dbReference type="EMBL" id="CAUYUJ010020241">
    <property type="protein sequence ID" value="CAK0896806.1"/>
    <property type="molecule type" value="Genomic_DNA"/>
</dbReference>
<gene>
    <name evidence="2" type="ORF">PCOR1329_LOCUS75167</name>
</gene>
<name>A0ABN9XB91_9DINO</name>
<evidence type="ECO:0000259" key="1">
    <source>
        <dbReference type="Pfam" id="PF13086"/>
    </source>
</evidence>
<feature type="non-terminal residue" evidence="2">
    <location>
        <position position="181"/>
    </location>
</feature>
<dbReference type="SUPFAM" id="SSF52540">
    <property type="entry name" value="P-loop containing nucleoside triphosphate hydrolases"/>
    <property type="match status" value="1"/>
</dbReference>
<dbReference type="Gene3D" id="3.40.50.300">
    <property type="entry name" value="P-loop containing nucleotide triphosphate hydrolases"/>
    <property type="match status" value="1"/>
</dbReference>
<feature type="non-terminal residue" evidence="2">
    <location>
        <position position="1"/>
    </location>
</feature>
<accession>A0ABN9XB91</accession>